<protein>
    <recommendedName>
        <fullName evidence="19">Bifunctional NAD(P)H-hydrate repair enzyme</fullName>
    </recommendedName>
    <alternativeName>
        <fullName evidence="19">Nicotinamide nucleotide repair protein</fullName>
    </alternativeName>
    <domain>
        <recommendedName>
            <fullName evidence="19">ADP-dependent (S)-NAD(P)H-hydrate dehydratase</fullName>
            <ecNumber evidence="19">4.2.1.136</ecNumber>
        </recommendedName>
        <alternativeName>
            <fullName evidence="19">ADP-dependent NAD(P)HX dehydratase</fullName>
        </alternativeName>
    </domain>
    <domain>
        <recommendedName>
            <fullName evidence="19">NAD(P)H-hydrate epimerase</fullName>
            <ecNumber evidence="19">5.1.99.6</ecNumber>
        </recommendedName>
    </domain>
</protein>
<evidence type="ECO:0000256" key="9">
    <source>
        <dbReference type="ARBA" id="ARBA00022958"/>
    </source>
</evidence>
<evidence type="ECO:0000256" key="18">
    <source>
        <dbReference type="HAMAP-Rule" id="MF_01966"/>
    </source>
</evidence>
<comment type="function">
    <text evidence="14 19">Bifunctional enzyme that catalyzes the epimerization of the S- and R-forms of NAD(P)HX and the dehydration of the S-form of NAD(P)HX at the expense of ADP, which is converted to AMP. This allows the repair of both epimers of NAD(P)HX, a damaged form of NAD(P)H that is a result of enzymatic or heat-dependent hydration.</text>
</comment>
<evidence type="ECO:0000313" key="23">
    <source>
        <dbReference type="Proteomes" id="UP000016568"/>
    </source>
</evidence>
<evidence type="ECO:0000256" key="13">
    <source>
        <dbReference type="ARBA" id="ARBA00023268"/>
    </source>
</evidence>
<evidence type="ECO:0000256" key="2">
    <source>
        <dbReference type="ARBA" id="ARBA00000909"/>
    </source>
</evidence>
<comment type="similarity">
    <text evidence="4 19">In the C-terminal section; belongs to the NnrD/CARKD family.</text>
</comment>
<dbReference type="PROSITE" id="PS01050">
    <property type="entry name" value="YJEF_C_2"/>
    <property type="match status" value="1"/>
</dbReference>
<dbReference type="GO" id="GO:0052856">
    <property type="term" value="F:NAD(P)HX epimerase activity"/>
    <property type="evidence" value="ECO:0007669"/>
    <property type="project" value="UniProtKB-UniRule"/>
</dbReference>
<evidence type="ECO:0000256" key="19">
    <source>
        <dbReference type="PIRNR" id="PIRNR017184"/>
    </source>
</evidence>
<evidence type="ECO:0000256" key="17">
    <source>
        <dbReference type="HAMAP-Rule" id="MF_01965"/>
    </source>
</evidence>
<dbReference type="Pfam" id="PF01256">
    <property type="entry name" value="Carb_kinase"/>
    <property type="match status" value="1"/>
</dbReference>
<dbReference type="PROSITE" id="PS51383">
    <property type="entry name" value="YJEF_C_3"/>
    <property type="match status" value="1"/>
</dbReference>
<keyword evidence="7 17" id="KW-0067">ATP-binding</keyword>
<feature type="binding site" evidence="18">
    <location>
        <position position="152"/>
    </location>
    <ligand>
        <name>K(+)</name>
        <dbReference type="ChEBI" id="CHEBI:29103"/>
    </ligand>
</feature>
<dbReference type="HAMAP" id="MF_01966">
    <property type="entry name" value="NADHX_epimerase"/>
    <property type="match status" value="1"/>
</dbReference>
<dbReference type="InterPro" id="IPR030677">
    <property type="entry name" value="Nnr"/>
</dbReference>
<dbReference type="HAMAP" id="MF_01965">
    <property type="entry name" value="NADHX_dehydratase"/>
    <property type="match status" value="1"/>
</dbReference>
<sequence length="465" mass="47511">MPNPDQILTVAQMRAAEQALIDAGETVDSLMRTAGCGGAEYLWRIAGHRAVTVLCGPGNNGGDGYVIAEHLRSRGGDVTVVSLSDPATSAARDARAAFAGPVLPADAGPKGDVLVDCLFGSGLSRPLEPAAIALLGDLAASHDRLIAIDMPSGVDGDAGLPLNSDLPRCDVTLALGAWKYAHWLMPSAAMMGERRLVPIGVDAVDGAGQLMGRPALAVPALDAHKYTRGLVLVVAGEMPGATLLASKAAMAGGAGYVKLATAAVLPQCPADLVTVAYPLDQVLDDARIGAVLIGPGMGRSEAMVERLRAVLRWRGPLVLDADALMLLEPQMLAGQRGIVIATPHEGELARLAKLYGVAGECKLQTAKALAAASDMVIVAKGPDTVIAVPDGRIVVAPPATSWLSVAGTGDVLAGLIVSRLSAGTDPLTAVCEAVWLHGESARRAAPAFSAEGLIAHISASYASCL</sequence>
<comment type="similarity">
    <text evidence="18">Belongs to the NnrE/AIBP family.</text>
</comment>
<dbReference type="KEGG" id="ntd:EGO55_20315"/>
<feature type="binding site" evidence="18">
    <location>
        <begin position="59"/>
        <end position="63"/>
    </location>
    <ligand>
        <name>(6S)-NADPHX</name>
        <dbReference type="ChEBI" id="CHEBI:64076"/>
    </ligand>
</feature>
<dbReference type="CDD" id="cd01171">
    <property type="entry name" value="YXKO-related"/>
    <property type="match status" value="1"/>
</dbReference>
<evidence type="ECO:0000256" key="8">
    <source>
        <dbReference type="ARBA" id="ARBA00022857"/>
    </source>
</evidence>
<dbReference type="AlphaFoldDB" id="U2ZZP6"/>
<comment type="cofactor">
    <cofactor evidence="17">
        <name>Mg(2+)</name>
        <dbReference type="ChEBI" id="CHEBI:18420"/>
    </cofactor>
</comment>
<evidence type="ECO:0000256" key="1">
    <source>
        <dbReference type="ARBA" id="ARBA00000013"/>
    </source>
</evidence>
<evidence type="ECO:0000256" key="6">
    <source>
        <dbReference type="ARBA" id="ARBA00022741"/>
    </source>
</evidence>
<dbReference type="SUPFAM" id="SSF64153">
    <property type="entry name" value="YjeF N-terminal domain-like"/>
    <property type="match status" value="1"/>
</dbReference>
<dbReference type="GO" id="GO:0052855">
    <property type="term" value="F:ADP-dependent NAD(P)H-hydrate dehydratase activity"/>
    <property type="evidence" value="ECO:0007669"/>
    <property type="project" value="UniProtKB-UniRule"/>
</dbReference>
<dbReference type="eggNOG" id="COG0063">
    <property type="taxonomic scope" value="Bacteria"/>
</dbReference>
<dbReference type="OrthoDB" id="9806925at2"/>
<dbReference type="eggNOG" id="COG0062">
    <property type="taxonomic scope" value="Bacteria"/>
</dbReference>
<dbReference type="PANTHER" id="PTHR12592">
    <property type="entry name" value="ATP-DEPENDENT (S)-NAD(P)H-HYDRATE DEHYDRATASE FAMILY MEMBER"/>
    <property type="match status" value="1"/>
</dbReference>
<keyword evidence="8 17" id="KW-0521">NADP</keyword>
<organism evidence="22 23">
    <name type="scientific">Caenibius tardaugens NBRC 16725</name>
    <dbReference type="NCBI Taxonomy" id="1219035"/>
    <lineage>
        <taxon>Bacteria</taxon>
        <taxon>Pseudomonadati</taxon>
        <taxon>Pseudomonadota</taxon>
        <taxon>Alphaproteobacteria</taxon>
        <taxon>Sphingomonadales</taxon>
        <taxon>Erythrobacteraceae</taxon>
        <taxon>Caenibius</taxon>
    </lineage>
</organism>
<dbReference type="Proteomes" id="UP000016568">
    <property type="component" value="Unassembled WGS sequence"/>
</dbReference>
<dbReference type="GO" id="GO:0016301">
    <property type="term" value="F:kinase activity"/>
    <property type="evidence" value="ECO:0007669"/>
    <property type="project" value="UniProtKB-KW"/>
</dbReference>
<evidence type="ECO:0000256" key="15">
    <source>
        <dbReference type="ARBA" id="ARBA00048238"/>
    </source>
</evidence>
<reference evidence="22 23" key="1">
    <citation type="submission" date="2013-09" db="EMBL/GenBank/DDBJ databases">
        <title>Whole genome shotgun sequence of Novosphingobium tardaugens NBRC 16725.</title>
        <authorList>
            <person name="Isaki S."/>
            <person name="Hosoyama A."/>
            <person name="Tsuchikane K."/>
            <person name="Katsumata H."/>
            <person name="Ando Y."/>
            <person name="Yamazaki S."/>
            <person name="Fujita N."/>
        </authorList>
    </citation>
    <scope>NUCLEOTIDE SEQUENCE [LARGE SCALE GENOMIC DNA]</scope>
    <source>
        <strain evidence="22 23">NBRC 16725</strain>
    </source>
</reference>
<name>U2ZZP6_9SPHN</name>
<feature type="binding site" evidence="17">
    <location>
        <begin position="380"/>
        <end position="384"/>
    </location>
    <ligand>
        <name>AMP</name>
        <dbReference type="ChEBI" id="CHEBI:456215"/>
    </ligand>
</feature>
<comment type="similarity">
    <text evidence="17">Belongs to the NnrD/CARKD family.</text>
</comment>
<feature type="binding site" evidence="18">
    <location>
        <position position="149"/>
    </location>
    <ligand>
        <name>(6S)-NADPHX</name>
        <dbReference type="ChEBI" id="CHEBI:64076"/>
    </ligand>
</feature>
<evidence type="ECO:0000256" key="14">
    <source>
        <dbReference type="ARBA" id="ARBA00025153"/>
    </source>
</evidence>
<feature type="domain" description="YjeF C-terminal" evidence="20">
    <location>
        <begin position="208"/>
        <end position="464"/>
    </location>
</feature>
<dbReference type="Gene3D" id="3.40.1190.20">
    <property type="match status" value="1"/>
</dbReference>
<proteinExistence type="inferred from homology"/>
<gene>
    <name evidence="17" type="primary">nnrD</name>
    <name evidence="18" type="synonym">nnrE</name>
    <name evidence="22" type="ORF">NT2_02_00810</name>
</gene>
<evidence type="ECO:0000259" key="20">
    <source>
        <dbReference type="PROSITE" id="PS51383"/>
    </source>
</evidence>
<comment type="catalytic activity">
    <reaction evidence="16 17 19">
        <text>(6S)-NADPHX + ADP = AMP + phosphate + NADPH + H(+)</text>
        <dbReference type="Rhea" id="RHEA:32235"/>
        <dbReference type="ChEBI" id="CHEBI:15378"/>
        <dbReference type="ChEBI" id="CHEBI:43474"/>
        <dbReference type="ChEBI" id="CHEBI:57783"/>
        <dbReference type="ChEBI" id="CHEBI:64076"/>
        <dbReference type="ChEBI" id="CHEBI:456215"/>
        <dbReference type="ChEBI" id="CHEBI:456216"/>
        <dbReference type="EC" id="4.2.1.136"/>
    </reaction>
</comment>
<dbReference type="NCBIfam" id="TIGR00196">
    <property type="entry name" value="yjeF_cterm"/>
    <property type="match status" value="1"/>
</dbReference>
<comment type="caution">
    <text evidence="18">Lacks conserved residue(s) required for the propagation of feature annotation.</text>
</comment>
<evidence type="ECO:0000256" key="5">
    <source>
        <dbReference type="ARBA" id="ARBA00022723"/>
    </source>
</evidence>
<dbReference type="GO" id="GO:0046496">
    <property type="term" value="P:nicotinamide nucleotide metabolic process"/>
    <property type="evidence" value="ECO:0007669"/>
    <property type="project" value="UniProtKB-UniRule"/>
</dbReference>
<dbReference type="PIRSF" id="PIRSF017184">
    <property type="entry name" value="Nnr"/>
    <property type="match status" value="1"/>
</dbReference>
<dbReference type="SUPFAM" id="SSF53613">
    <property type="entry name" value="Ribokinase-like"/>
    <property type="match status" value="1"/>
</dbReference>
<keyword evidence="12 17" id="KW-0456">Lyase</keyword>
<feature type="binding site" evidence="17">
    <location>
        <position position="344"/>
    </location>
    <ligand>
        <name>(6S)-NADPHX</name>
        <dbReference type="ChEBI" id="CHEBI:64076"/>
    </ligand>
</feature>
<evidence type="ECO:0000256" key="10">
    <source>
        <dbReference type="ARBA" id="ARBA00023027"/>
    </source>
</evidence>
<dbReference type="Pfam" id="PF03853">
    <property type="entry name" value="YjeF_N"/>
    <property type="match status" value="1"/>
</dbReference>
<comment type="function">
    <text evidence="18">Catalyzes the epimerization of the S- and R-forms of NAD(P)HX, a damaged form of NAD(P)H that is a result of enzymatic or heat-dependent hydration. This is a prerequisite for the S-specific NAD(P)H-hydrate dehydratase to allow the repair of both epimers of NAD(P)HX.</text>
</comment>
<dbReference type="GO" id="GO:0005524">
    <property type="term" value="F:ATP binding"/>
    <property type="evidence" value="ECO:0007669"/>
    <property type="project" value="UniProtKB-UniRule"/>
</dbReference>
<comment type="cofactor">
    <cofactor evidence="18 19">
        <name>K(+)</name>
        <dbReference type="ChEBI" id="CHEBI:29103"/>
    </cofactor>
    <text evidence="18 19">Binds 1 potassium ion per subunit.</text>
</comment>
<dbReference type="InterPro" id="IPR000631">
    <property type="entry name" value="CARKD"/>
</dbReference>
<dbReference type="NCBIfam" id="TIGR00197">
    <property type="entry name" value="yjeF_nterm"/>
    <property type="match status" value="1"/>
</dbReference>
<evidence type="ECO:0000259" key="21">
    <source>
        <dbReference type="PROSITE" id="PS51385"/>
    </source>
</evidence>
<evidence type="ECO:0000256" key="12">
    <source>
        <dbReference type="ARBA" id="ARBA00023239"/>
    </source>
</evidence>
<dbReference type="InterPro" id="IPR029056">
    <property type="entry name" value="Ribokinase-like"/>
</dbReference>
<evidence type="ECO:0000256" key="11">
    <source>
        <dbReference type="ARBA" id="ARBA00023235"/>
    </source>
</evidence>
<dbReference type="InterPro" id="IPR017953">
    <property type="entry name" value="Carbohydrate_kinase_pred_CS"/>
</dbReference>
<evidence type="ECO:0000256" key="7">
    <source>
        <dbReference type="ARBA" id="ARBA00022840"/>
    </source>
</evidence>
<dbReference type="InterPro" id="IPR004443">
    <property type="entry name" value="YjeF_N_dom"/>
</dbReference>
<keyword evidence="11 18" id="KW-0413">Isomerase</keyword>
<comment type="catalytic activity">
    <reaction evidence="1 18 19">
        <text>(6R)-NADHX = (6S)-NADHX</text>
        <dbReference type="Rhea" id="RHEA:32215"/>
        <dbReference type="ChEBI" id="CHEBI:64074"/>
        <dbReference type="ChEBI" id="CHEBI:64075"/>
        <dbReference type="EC" id="5.1.99.6"/>
    </reaction>
</comment>
<keyword evidence="5 18" id="KW-0479">Metal-binding</keyword>
<evidence type="ECO:0000256" key="16">
    <source>
        <dbReference type="ARBA" id="ARBA00049209"/>
    </source>
</evidence>
<keyword evidence="23" id="KW-1185">Reference proteome</keyword>
<keyword evidence="6 17" id="KW-0547">Nucleotide-binding</keyword>
<feature type="binding site" evidence="18">
    <location>
        <position position="60"/>
    </location>
    <ligand>
        <name>K(+)</name>
        <dbReference type="ChEBI" id="CHEBI:29103"/>
    </ligand>
</feature>
<evidence type="ECO:0000313" key="22">
    <source>
        <dbReference type="EMBL" id="GAD47998.1"/>
    </source>
</evidence>
<keyword evidence="22" id="KW-0808">Transferase</keyword>
<feature type="binding site" evidence="17">
    <location>
        <position position="241"/>
    </location>
    <ligand>
        <name>(6S)-NADPHX</name>
        <dbReference type="ChEBI" id="CHEBI:64076"/>
    </ligand>
</feature>
<dbReference type="EC" id="4.2.1.136" evidence="19"/>
<comment type="catalytic activity">
    <reaction evidence="15 17 19">
        <text>(6S)-NADHX + ADP = AMP + phosphate + NADH + H(+)</text>
        <dbReference type="Rhea" id="RHEA:32223"/>
        <dbReference type="ChEBI" id="CHEBI:15378"/>
        <dbReference type="ChEBI" id="CHEBI:43474"/>
        <dbReference type="ChEBI" id="CHEBI:57945"/>
        <dbReference type="ChEBI" id="CHEBI:64074"/>
        <dbReference type="ChEBI" id="CHEBI:456215"/>
        <dbReference type="ChEBI" id="CHEBI:456216"/>
        <dbReference type="EC" id="4.2.1.136"/>
    </reaction>
</comment>
<dbReference type="RefSeq" id="WP_021688905.1">
    <property type="nucleotide sequence ID" value="NZ_BASZ01000002.1"/>
</dbReference>
<comment type="function">
    <text evidence="17">Catalyzes the dehydration of the S-form of NAD(P)HX at the expense of ADP, which is converted to AMP. Together with NAD(P)HX epimerase, which catalyzes the epimerization of the S- and R-forms, the enzyme allows the repair of both epimers of NAD(P)HX, a damaged form of NAD(P)H that is a result of enzymatic or heat-dependent hydration.</text>
</comment>
<feature type="binding site" evidence="17">
    <location>
        <position position="296"/>
    </location>
    <ligand>
        <name>(6S)-NADPHX</name>
        <dbReference type="ChEBI" id="CHEBI:64076"/>
    </ligand>
</feature>
<keyword evidence="9 18" id="KW-0630">Potassium</keyword>
<keyword evidence="13" id="KW-0511">Multifunctional enzyme</keyword>
<dbReference type="PROSITE" id="PS51385">
    <property type="entry name" value="YJEF_N"/>
    <property type="match status" value="1"/>
</dbReference>
<dbReference type="EC" id="5.1.99.6" evidence="19"/>
<comment type="caution">
    <text evidence="22">The sequence shown here is derived from an EMBL/GenBank/DDBJ whole genome shotgun (WGS) entry which is preliminary data.</text>
</comment>
<dbReference type="GO" id="GO:0110051">
    <property type="term" value="P:metabolite repair"/>
    <property type="evidence" value="ECO:0007669"/>
    <property type="project" value="TreeGrafter"/>
</dbReference>
<feature type="domain" description="YjeF N-terminal" evidence="21">
    <location>
        <begin position="13"/>
        <end position="207"/>
    </location>
</feature>
<evidence type="ECO:0000256" key="3">
    <source>
        <dbReference type="ARBA" id="ARBA00006001"/>
    </source>
</evidence>
<comment type="subunit">
    <text evidence="17">Homotetramer.</text>
</comment>
<comment type="catalytic activity">
    <reaction evidence="2 18 19">
        <text>(6R)-NADPHX = (6S)-NADPHX</text>
        <dbReference type="Rhea" id="RHEA:32227"/>
        <dbReference type="ChEBI" id="CHEBI:64076"/>
        <dbReference type="ChEBI" id="CHEBI:64077"/>
        <dbReference type="EC" id="5.1.99.6"/>
    </reaction>
</comment>
<accession>U2ZZP6</accession>
<dbReference type="InterPro" id="IPR036652">
    <property type="entry name" value="YjeF_N_dom_sf"/>
</dbReference>
<feature type="binding site" evidence="18">
    <location>
        <begin position="120"/>
        <end position="126"/>
    </location>
    <ligand>
        <name>(6S)-NADPHX</name>
        <dbReference type="ChEBI" id="CHEBI:64076"/>
    </ligand>
</feature>
<dbReference type="Gene3D" id="3.40.50.10260">
    <property type="entry name" value="YjeF N-terminal domain"/>
    <property type="match status" value="1"/>
</dbReference>
<feature type="binding site" evidence="17">
    <location>
        <position position="410"/>
    </location>
    <ligand>
        <name>(6S)-NADPHX</name>
        <dbReference type="ChEBI" id="CHEBI:64076"/>
    </ligand>
</feature>
<dbReference type="PANTHER" id="PTHR12592:SF0">
    <property type="entry name" value="ATP-DEPENDENT (S)-NAD(P)H-HYDRATE DEHYDRATASE"/>
    <property type="match status" value="1"/>
</dbReference>
<dbReference type="GO" id="GO:0046872">
    <property type="term" value="F:metal ion binding"/>
    <property type="evidence" value="ECO:0007669"/>
    <property type="project" value="UniProtKB-UniRule"/>
</dbReference>
<keyword evidence="10 17" id="KW-0520">NAD</keyword>
<dbReference type="EMBL" id="BASZ01000002">
    <property type="protein sequence ID" value="GAD47998.1"/>
    <property type="molecule type" value="Genomic_DNA"/>
</dbReference>
<feature type="binding site" evidence="17">
    <location>
        <position position="409"/>
    </location>
    <ligand>
        <name>AMP</name>
        <dbReference type="ChEBI" id="CHEBI:456215"/>
    </ligand>
</feature>
<evidence type="ECO:0000256" key="4">
    <source>
        <dbReference type="ARBA" id="ARBA00009524"/>
    </source>
</evidence>
<feature type="binding site" evidence="18">
    <location>
        <position position="116"/>
    </location>
    <ligand>
        <name>K(+)</name>
        <dbReference type="ChEBI" id="CHEBI:29103"/>
    </ligand>
</feature>
<keyword evidence="22" id="KW-0418">Kinase</keyword>
<comment type="similarity">
    <text evidence="3 19">In the N-terminal section; belongs to the NnrE/AIBP family.</text>
</comment>